<comment type="caution">
    <text evidence="12">The sequence shown here is derived from an EMBL/GenBank/DDBJ whole genome shotgun (WGS) entry which is preliminary data.</text>
</comment>
<evidence type="ECO:0000256" key="9">
    <source>
        <dbReference type="ARBA" id="ARBA00048689"/>
    </source>
</evidence>
<evidence type="ECO:0000256" key="1">
    <source>
        <dbReference type="ARBA" id="ARBA00001936"/>
    </source>
</evidence>
<comment type="cofactor">
    <cofactor evidence="2">
        <name>Mg(2+)</name>
        <dbReference type="ChEBI" id="CHEBI:18420"/>
    </cofactor>
</comment>
<protein>
    <recommendedName>
        <fullName evidence="8">Glucosyl-3-phosphoglycerate synthase</fullName>
        <ecNumber evidence="7">2.4.1.266</ecNumber>
    </recommendedName>
</protein>
<evidence type="ECO:0000256" key="8">
    <source>
        <dbReference type="ARBA" id="ARBA00040894"/>
    </source>
</evidence>
<feature type="domain" description="Glycosyltransferase 2-like" evidence="11">
    <location>
        <begin position="15"/>
        <end position="141"/>
    </location>
</feature>
<evidence type="ECO:0000256" key="10">
    <source>
        <dbReference type="ARBA" id="ARBA00048997"/>
    </source>
</evidence>
<evidence type="ECO:0000256" key="3">
    <source>
        <dbReference type="ARBA" id="ARBA00006739"/>
    </source>
</evidence>
<evidence type="ECO:0000259" key="11">
    <source>
        <dbReference type="Pfam" id="PF00535"/>
    </source>
</evidence>
<keyword evidence="4" id="KW-0328">Glycosyltransferase</keyword>
<comment type="similarity">
    <text evidence="3">Belongs to the glycosyltransferase 2 family.</text>
</comment>
<dbReference type="EMBL" id="PYYB01000002">
    <property type="protein sequence ID" value="PTL56635.1"/>
    <property type="molecule type" value="Genomic_DNA"/>
</dbReference>
<evidence type="ECO:0000313" key="13">
    <source>
        <dbReference type="Proteomes" id="UP000240739"/>
    </source>
</evidence>
<dbReference type="Proteomes" id="UP000240739">
    <property type="component" value="Unassembled WGS sequence"/>
</dbReference>
<dbReference type="EC" id="2.4.1.266" evidence="7"/>
<keyword evidence="5 12" id="KW-0808">Transferase</keyword>
<dbReference type="GO" id="GO:0016757">
    <property type="term" value="F:glycosyltransferase activity"/>
    <property type="evidence" value="ECO:0007669"/>
    <property type="project" value="UniProtKB-KW"/>
</dbReference>
<dbReference type="InterPro" id="IPR029044">
    <property type="entry name" value="Nucleotide-diphossugar_trans"/>
</dbReference>
<dbReference type="PANTHER" id="PTHR48090:SF10">
    <property type="entry name" value="GLUCOSYL-3-PHOSPHOGLYCERATE SYNTHASE"/>
    <property type="match status" value="1"/>
</dbReference>
<dbReference type="AlphaFoldDB" id="A0A2T4UFR2"/>
<dbReference type="OrthoDB" id="9810303at2"/>
<dbReference type="InterPro" id="IPR050256">
    <property type="entry name" value="Glycosyltransferase_2"/>
</dbReference>
<comment type="catalytic activity">
    <reaction evidence="10">
        <text>an NDP-alpha-D-glucose + (2R)-3-phosphoglycerate = (2R)-2-O-(alpha-D-glucopyranosyl)-3-phospho-glycerate + a ribonucleoside 5'-diphosphate + H(+)</text>
        <dbReference type="Rhea" id="RHEA:47244"/>
        <dbReference type="ChEBI" id="CHEBI:15378"/>
        <dbReference type="ChEBI" id="CHEBI:57930"/>
        <dbReference type="ChEBI" id="CHEBI:58272"/>
        <dbReference type="ChEBI" id="CHEBI:62600"/>
        <dbReference type="ChEBI" id="CHEBI:76533"/>
        <dbReference type="EC" id="2.4.1.266"/>
    </reaction>
    <physiologicalReaction direction="left-to-right" evidence="10">
        <dbReference type="Rhea" id="RHEA:47245"/>
    </physiologicalReaction>
</comment>
<dbReference type="Pfam" id="PF00535">
    <property type="entry name" value="Glycos_transf_2"/>
    <property type="match status" value="1"/>
</dbReference>
<accession>A0A2T4UFR2</accession>
<proteinExistence type="inferred from homology"/>
<dbReference type="InterPro" id="IPR001173">
    <property type="entry name" value="Glyco_trans_2-like"/>
</dbReference>
<sequence>MDAASASTHRPDVVVIVSAFNEADRIAATVTALRDAFARDGEEVRIVVADDHSTDTTAHVVLEAGAELVRAPRNLGKGGATTLAAREVLPLVLEPDPPVVVLCDGDLADTAVQLPRLVQAVRAGECDLAVAAFSRRVGGGFGVAVGYARAAIRRLCGLELTAPISGQRAMRGEVLPAVVPFAPRFGMEIGMTVDATRAGFRVGEVELDLTHRATGRTLKGFLHRGRQLKDFVLVELSRR</sequence>
<dbReference type="PANTHER" id="PTHR48090">
    <property type="entry name" value="UNDECAPRENYL-PHOSPHATE 4-DEOXY-4-FORMAMIDO-L-ARABINOSE TRANSFERASE-RELATED"/>
    <property type="match status" value="1"/>
</dbReference>
<organism evidence="12 13">
    <name type="scientific">Paraconexibacter algicola</name>
    <dbReference type="NCBI Taxonomy" id="2133960"/>
    <lineage>
        <taxon>Bacteria</taxon>
        <taxon>Bacillati</taxon>
        <taxon>Actinomycetota</taxon>
        <taxon>Thermoleophilia</taxon>
        <taxon>Solirubrobacterales</taxon>
        <taxon>Paraconexibacteraceae</taxon>
        <taxon>Paraconexibacter</taxon>
    </lineage>
</organism>
<name>A0A2T4UFR2_9ACTN</name>
<evidence type="ECO:0000256" key="4">
    <source>
        <dbReference type="ARBA" id="ARBA00022676"/>
    </source>
</evidence>
<comment type="catalytic activity">
    <reaction evidence="9">
        <text>(2R)-3-phosphoglycerate + UDP-alpha-D-glucose = (2R)-2-O-(alpha-D-glucopyranosyl)-3-phospho-glycerate + UDP + H(+)</text>
        <dbReference type="Rhea" id="RHEA:31319"/>
        <dbReference type="ChEBI" id="CHEBI:15378"/>
        <dbReference type="ChEBI" id="CHEBI:58223"/>
        <dbReference type="ChEBI" id="CHEBI:58272"/>
        <dbReference type="ChEBI" id="CHEBI:58885"/>
        <dbReference type="ChEBI" id="CHEBI:62600"/>
        <dbReference type="EC" id="2.4.1.266"/>
    </reaction>
    <physiologicalReaction direction="left-to-right" evidence="9">
        <dbReference type="Rhea" id="RHEA:31320"/>
    </physiologicalReaction>
</comment>
<reference evidence="12 13" key="1">
    <citation type="submission" date="2018-03" db="EMBL/GenBank/DDBJ databases">
        <title>Aquarubrobacter algicola gen. nov., sp. nov., a novel actinobacterium isolated from shallow eutrophic lake during the end of cyanobacterial harmful algal blooms.</title>
        <authorList>
            <person name="Chun S.J."/>
        </authorList>
    </citation>
    <scope>NUCLEOTIDE SEQUENCE [LARGE SCALE GENOMIC DNA]</scope>
    <source>
        <strain evidence="12 13">Seoho-28</strain>
    </source>
</reference>
<evidence type="ECO:0000256" key="2">
    <source>
        <dbReference type="ARBA" id="ARBA00001946"/>
    </source>
</evidence>
<evidence type="ECO:0000256" key="7">
    <source>
        <dbReference type="ARBA" id="ARBA00039022"/>
    </source>
</evidence>
<gene>
    <name evidence="12" type="ORF">C7Y72_16950</name>
</gene>
<evidence type="ECO:0000256" key="6">
    <source>
        <dbReference type="ARBA" id="ARBA00022842"/>
    </source>
</evidence>
<dbReference type="SUPFAM" id="SSF53448">
    <property type="entry name" value="Nucleotide-diphospho-sugar transferases"/>
    <property type="match status" value="1"/>
</dbReference>
<keyword evidence="13" id="KW-1185">Reference proteome</keyword>
<comment type="cofactor">
    <cofactor evidence="1">
        <name>Mn(2+)</name>
        <dbReference type="ChEBI" id="CHEBI:29035"/>
    </cofactor>
</comment>
<dbReference type="CDD" id="cd04179">
    <property type="entry name" value="DPM_DPG-synthase_like"/>
    <property type="match status" value="1"/>
</dbReference>
<keyword evidence="6" id="KW-0460">Magnesium</keyword>
<dbReference type="Gene3D" id="3.90.550.10">
    <property type="entry name" value="Spore Coat Polysaccharide Biosynthesis Protein SpsA, Chain A"/>
    <property type="match status" value="1"/>
</dbReference>
<evidence type="ECO:0000313" key="12">
    <source>
        <dbReference type="EMBL" id="PTL56635.1"/>
    </source>
</evidence>
<evidence type="ECO:0000256" key="5">
    <source>
        <dbReference type="ARBA" id="ARBA00022679"/>
    </source>
</evidence>